<name>A0A2T8FBI8_9ACTN</name>
<comment type="caution">
    <text evidence="2">The sequence shown here is derived from an EMBL/GenBank/DDBJ whole genome shotgun (WGS) entry which is preliminary data.</text>
</comment>
<dbReference type="EMBL" id="QDGZ01000004">
    <property type="protein sequence ID" value="PVG83063.1"/>
    <property type="molecule type" value="Genomic_DNA"/>
</dbReference>
<sequence length="224" mass="24620">MPASTTRSSTSAHCWSGPTVTRPRARRSRRSPTSESGGVLTMVTRASRLVLLNGMPGIGKSTLAARYVADHPGVLLLDVDHVRRMIGGDLADNAEPARHLALAMARAHLEVGQDVVVPQLVARLDQVERFEQVAREAGATVVHVLLLDEGDRDEDRFYRREGDDAWHEDVRRLVAREGGRARLAAYEEGLREVAAARPHLEVLHTREGEADESYADLLGLLDPD</sequence>
<accession>A0A2T8FBI8</accession>
<evidence type="ECO:0000256" key="1">
    <source>
        <dbReference type="SAM" id="MobiDB-lite"/>
    </source>
</evidence>
<evidence type="ECO:0000313" key="3">
    <source>
        <dbReference type="Proteomes" id="UP000246018"/>
    </source>
</evidence>
<evidence type="ECO:0000313" key="2">
    <source>
        <dbReference type="EMBL" id="PVG83063.1"/>
    </source>
</evidence>
<dbReference type="Gene3D" id="3.40.50.300">
    <property type="entry name" value="P-loop containing nucleotide triphosphate hydrolases"/>
    <property type="match status" value="1"/>
</dbReference>
<dbReference type="InterPro" id="IPR027417">
    <property type="entry name" value="P-loop_NTPase"/>
</dbReference>
<proteinExistence type="predicted"/>
<dbReference type="Pfam" id="PF13671">
    <property type="entry name" value="AAA_33"/>
    <property type="match status" value="1"/>
</dbReference>
<dbReference type="OrthoDB" id="7837405at2"/>
<organism evidence="2 3">
    <name type="scientific">Nocardioides gansuensis</name>
    <dbReference type="NCBI Taxonomy" id="2138300"/>
    <lineage>
        <taxon>Bacteria</taxon>
        <taxon>Bacillati</taxon>
        <taxon>Actinomycetota</taxon>
        <taxon>Actinomycetes</taxon>
        <taxon>Propionibacteriales</taxon>
        <taxon>Nocardioidaceae</taxon>
        <taxon>Nocardioides</taxon>
    </lineage>
</organism>
<gene>
    <name evidence="2" type="ORF">DDE18_11665</name>
</gene>
<feature type="compositionally biased region" description="Polar residues" evidence="1">
    <location>
        <begin position="1"/>
        <end position="13"/>
    </location>
</feature>
<dbReference type="Proteomes" id="UP000246018">
    <property type="component" value="Unassembled WGS sequence"/>
</dbReference>
<feature type="region of interest" description="Disordered" evidence="1">
    <location>
        <begin position="1"/>
        <end position="39"/>
    </location>
</feature>
<protein>
    <submittedName>
        <fullName evidence="2">Uncharacterized protein</fullName>
    </submittedName>
</protein>
<keyword evidence="3" id="KW-1185">Reference proteome</keyword>
<dbReference type="SUPFAM" id="SSF52540">
    <property type="entry name" value="P-loop containing nucleoside triphosphate hydrolases"/>
    <property type="match status" value="1"/>
</dbReference>
<dbReference type="AlphaFoldDB" id="A0A2T8FBI8"/>
<reference evidence="2 3" key="1">
    <citation type="submission" date="2018-04" db="EMBL/GenBank/DDBJ databases">
        <title>Genome of Nocardioides gansuensis WSJ-1.</title>
        <authorList>
            <person name="Wu S."/>
            <person name="Wang G."/>
        </authorList>
    </citation>
    <scope>NUCLEOTIDE SEQUENCE [LARGE SCALE GENOMIC DNA]</scope>
    <source>
        <strain evidence="2 3">WSJ-1</strain>
    </source>
</reference>